<evidence type="ECO:0000256" key="7">
    <source>
        <dbReference type="RuleBase" id="RU362044"/>
    </source>
</evidence>
<evidence type="ECO:0000256" key="5">
    <source>
        <dbReference type="ARBA" id="ARBA00022989"/>
    </source>
</evidence>
<comment type="subcellular location">
    <subcellularLocation>
        <location evidence="1">Membrane</location>
        <topology evidence="1">Multi-pass membrane protein</topology>
    </subcellularLocation>
</comment>
<feature type="transmembrane region" description="Helical" evidence="7">
    <location>
        <begin position="234"/>
        <end position="253"/>
    </location>
</feature>
<gene>
    <name evidence="8" type="ordered locus">Hipma_1573</name>
</gene>
<evidence type="ECO:0000256" key="4">
    <source>
        <dbReference type="ARBA" id="ARBA00022692"/>
    </source>
</evidence>
<keyword evidence="5 7" id="KW-1133">Transmembrane helix</keyword>
<sequence>MGIIAAIGRFTINFTRDMGGVFLLFISTIKALFEKPRFHLTAEQMYFIGVKSTLIVALTSMFVGMVEVLQIYHGFHKFGAESMIGYTVAVSLGRELSPVLTALMIVARNVSAMAAELGTMRVTQQIDALEVMAVNPINFLVAPRVIATTVMLPALVSLSNAIGNIGGYLVGIGVLGLNPTSYTKNIQVYIDMTDLTYGLIKAAVFGLIISLIGCYMGLTTKGGSRGVGISTTKAVVAASISVLVADYFLTAFLF</sequence>
<evidence type="ECO:0000256" key="1">
    <source>
        <dbReference type="ARBA" id="ARBA00004141"/>
    </source>
</evidence>
<keyword evidence="3" id="KW-0813">Transport</keyword>
<dbReference type="Pfam" id="PF02405">
    <property type="entry name" value="MlaE"/>
    <property type="match status" value="1"/>
</dbReference>
<feature type="transmembrane region" description="Helical" evidence="7">
    <location>
        <begin position="198"/>
        <end position="218"/>
    </location>
</feature>
<dbReference type="STRING" id="760142.Hipma_1573"/>
<keyword evidence="9" id="KW-1185">Reference proteome</keyword>
<dbReference type="KEGG" id="hmr:Hipma_1573"/>
<keyword evidence="4 7" id="KW-0812">Transmembrane</keyword>
<feature type="transmembrane region" description="Helical" evidence="7">
    <location>
        <begin position="45"/>
        <end position="72"/>
    </location>
</feature>
<dbReference type="AlphaFoldDB" id="F2LU66"/>
<dbReference type="NCBIfam" id="TIGR00056">
    <property type="entry name" value="MlaE family lipid ABC transporter permease subunit"/>
    <property type="match status" value="1"/>
</dbReference>
<evidence type="ECO:0000313" key="9">
    <source>
        <dbReference type="Proteomes" id="UP000008139"/>
    </source>
</evidence>
<reference evidence="9" key="2">
    <citation type="submission" date="2011-03" db="EMBL/GenBank/DDBJ databases">
        <title>The complete genome of Hippea maritima DSM 10411.</title>
        <authorList>
            <consortium name="US DOE Joint Genome Institute (JGI-PGF)"/>
            <person name="Lucas S."/>
            <person name="Copeland A."/>
            <person name="Lapidus A."/>
            <person name="Bruce D."/>
            <person name="Goodwin L."/>
            <person name="Pitluck S."/>
            <person name="Peters L."/>
            <person name="Kyrpides N."/>
            <person name="Mavromatis K."/>
            <person name="Pagani I."/>
            <person name="Ivanova N."/>
            <person name="Mikhailova N."/>
            <person name="Lu M."/>
            <person name="Detter J.C."/>
            <person name="Tapia R."/>
            <person name="Han C."/>
            <person name="Land M."/>
            <person name="Hauser L."/>
            <person name="Markowitz V."/>
            <person name="Cheng J.-F."/>
            <person name="Hugenholtz P."/>
            <person name="Woyke T."/>
            <person name="Wu D."/>
            <person name="Spring S."/>
            <person name="Schroeder M."/>
            <person name="Brambilla E."/>
            <person name="Klenk H.-P."/>
            <person name="Eisen J.A."/>
        </authorList>
    </citation>
    <scope>NUCLEOTIDE SEQUENCE [LARGE SCALE GENOMIC DNA]</scope>
    <source>
        <strain evidence="9">ATCC 700847 / DSM 10411 / MH2</strain>
    </source>
</reference>
<accession>F2LU66</accession>
<feature type="transmembrane region" description="Helical" evidence="7">
    <location>
        <begin position="152"/>
        <end position="177"/>
    </location>
</feature>
<dbReference type="GO" id="GO:0005548">
    <property type="term" value="F:phospholipid transporter activity"/>
    <property type="evidence" value="ECO:0007669"/>
    <property type="project" value="TreeGrafter"/>
</dbReference>
<dbReference type="HOGENOM" id="CLU_045686_1_1_7"/>
<dbReference type="FunCoup" id="F2LU66">
    <property type="interactions" value="369"/>
</dbReference>
<reference evidence="8 9" key="1">
    <citation type="journal article" date="2011" name="Stand. Genomic Sci.">
        <title>Complete genome sequence of the thermophilic sulfur-reducer Hippea maritima type strain (MH(2)).</title>
        <authorList>
            <person name="Huntemann M."/>
            <person name="Lu M."/>
            <person name="Nolan M."/>
            <person name="Lapidus A."/>
            <person name="Lucas S."/>
            <person name="Hammon N."/>
            <person name="Deshpande S."/>
            <person name="Cheng J.F."/>
            <person name="Tapia R."/>
            <person name="Han C."/>
            <person name="Goodwin L."/>
            <person name="Pitluck S."/>
            <person name="Liolios K."/>
            <person name="Pagani I."/>
            <person name="Ivanova N."/>
            <person name="Ovchinikova G."/>
            <person name="Pati A."/>
            <person name="Chen A."/>
            <person name="Palaniappan K."/>
            <person name="Land M."/>
            <person name="Hauser L."/>
            <person name="Jeffries C.D."/>
            <person name="Detter J.C."/>
            <person name="Brambilla E.M."/>
            <person name="Rohde M."/>
            <person name="Spring S."/>
            <person name="Goker M."/>
            <person name="Woyke T."/>
            <person name="Bristow J."/>
            <person name="Eisen J.A."/>
            <person name="Markowitz V."/>
            <person name="Hugenholtz P."/>
            <person name="Kyrpides N.C."/>
            <person name="Klenk H.P."/>
            <person name="Mavromatis K."/>
        </authorList>
    </citation>
    <scope>NUCLEOTIDE SEQUENCE [LARGE SCALE GENOMIC DNA]</scope>
    <source>
        <strain evidence="9">ATCC 700847 / DSM 10411 / MH2</strain>
    </source>
</reference>
<proteinExistence type="inferred from homology"/>
<comment type="caution">
    <text evidence="7">Lacks conserved residue(s) required for the propagation of feature annotation.</text>
</comment>
<evidence type="ECO:0000256" key="3">
    <source>
        <dbReference type="ARBA" id="ARBA00022448"/>
    </source>
</evidence>
<protein>
    <submittedName>
        <fullName evidence="8">Uncharacterized protein</fullName>
    </submittedName>
</protein>
<evidence type="ECO:0000256" key="2">
    <source>
        <dbReference type="ARBA" id="ARBA00007556"/>
    </source>
</evidence>
<dbReference type="InParanoid" id="F2LU66"/>
<keyword evidence="6 7" id="KW-0472">Membrane</keyword>
<name>F2LU66_HIPMA</name>
<dbReference type="OrthoDB" id="9805022at2"/>
<evidence type="ECO:0000256" key="6">
    <source>
        <dbReference type="ARBA" id="ARBA00023136"/>
    </source>
</evidence>
<dbReference type="GO" id="GO:0043190">
    <property type="term" value="C:ATP-binding cassette (ABC) transporter complex"/>
    <property type="evidence" value="ECO:0007669"/>
    <property type="project" value="InterPro"/>
</dbReference>
<dbReference type="RefSeq" id="WP_013682558.1">
    <property type="nucleotide sequence ID" value="NC_015318.1"/>
</dbReference>
<dbReference type="InterPro" id="IPR003453">
    <property type="entry name" value="ABC_MlaE_roteobac"/>
</dbReference>
<dbReference type="Proteomes" id="UP000008139">
    <property type="component" value="Chromosome"/>
</dbReference>
<organism evidence="8 9">
    <name type="scientific">Hippea maritima (strain ATCC 700847 / DSM 10411 / MH2)</name>
    <dbReference type="NCBI Taxonomy" id="760142"/>
    <lineage>
        <taxon>Bacteria</taxon>
        <taxon>Pseudomonadati</taxon>
        <taxon>Campylobacterota</taxon>
        <taxon>Desulfurellia</taxon>
        <taxon>Desulfurellales</taxon>
        <taxon>Hippeaceae</taxon>
        <taxon>Hippea</taxon>
    </lineage>
</organism>
<dbReference type="InterPro" id="IPR030802">
    <property type="entry name" value="Permease_MalE"/>
</dbReference>
<comment type="similarity">
    <text evidence="2 7">Belongs to the MlaE permease family.</text>
</comment>
<dbReference type="PANTHER" id="PTHR30188">
    <property type="entry name" value="ABC TRANSPORTER PERMEASE PROTEIN-RELATED"/>
    <property type="match status" value="1"/>
</dbReference>
<dbReference type="PANTHER" id="PTHR30188:SF4">
    <property type="entry name" value="PROTEIN TRIGALACTOSYLDIACYLGLYCEROL 1, CHLOROPLASTIC"/>
    <property type="match status" value="1"/>
</dbReference>
<dbReference type="EMBL" id="CP002606">
    <property type="protein sequence ID" value="AEA34529.1"/>
    <property type="molecule type" value="Genomic_DNA"/>
</dbReference>
<evidence type="ECO:0000313" key="8">
    <source>
        <dbReference type="EMBL" id="AEA34529.1"/>
    </source>
</evidence>
<dbReference type="eggNOG" id="COG0767">
    <property type="taxonomic scope" value="Bacteria"/>
</dbReference>